<comment type="caution">
    <text evidence="1">The sequence shown here is derived from an EMBL/GenBank/DDBJ whole genome shotgun (WGS) entry which is preliminary data.</text>
</comment>
<evidence type="ECO:0008006" key="3">
    <source>
        <dbReference type="Google" id="ProtNLM"/>
    </source>
</evidence>
<name>A0ABU4NUB5_9ACTN</name>
<sequence>MSPDGSPTGGALYQLTGPVKLGAVPVFATLKGMNINVGQLLGYNLTAHLQVADGQVVPRVPA</sequence>
<dbReference type="EMBL" id="JARAYU010000029">
    <property type="protein sequence ID" value="MDX3706531.1"/>
    <property type="molecule type" value="Genomic_DNA"/>
</dbReference>
<dbReference type="Proteomes" id="UP001271274">
    <property type="component" value="Unassembled WGS sequence"/>
</dbReference>
<organism evidence="1 2">
    <name type="scientific">Streptomyces europaeiscabiei</name>
    <dbReference type="NCBI Taxonomy" id="146819"/>
    <lineage>
        <taxon>Bacteria</taxon>
        <taxon>Bacillati</taxon>
        <taxon>Actinomycetota</taxon>
        <taxon>Actinomycetes</taxon>
        <taxon>Kitasatosporales</taxon>
        <taxon>Streptomycetaceae</taxon>
        <taxon>Streptomyces</taxon>
    </lineage>
</organism>
<gene>
    <name evidence="1" type="ORF">PV662_43945</name>
</gene>
<dbReference type="RefSeq" id="WP_319053685.1">
    <property type="nucleotide sequence ID" value="NZ_JARAUR010000069.1"/>
</dbReference>
<evidence type="ECO:0000313" key="1">
    <source>
        <dbReference type="EMBL" id="MDX3706531.1"/>
    </source>
</evidence>
<proteinExistence type="predicted"/>
<protein>
    <recommendedName>
        <fullName evidence="3">CHRD domain-containing protein</fullName>
    </recommendedName>
</protein>
<evidence type="ECO:0000313" key="2">
    <source>
        <dbReference type="Proteomes" id="UP001271274"/>
    </source>
</evidence>
<reference evidence="1 2" key="1">
    <citation type="journal article" date="2023" name="Microb. Genom.">
        <title>Mesoterricola silvestris gen. nov., sp. nov., Mesoterricola sediminis sp. nov., Geothrix oryzae sp. nov., Geothrix edaphica sp. nov., Geothrix rubra sp. nov., and Geothrix limicola sp. nov., six novel members of Acidobacteriota isolated from soils.</title>
        <authorList>
            <person name="Weisberg A.J."/>
            <person name="Pearce E."/>
            <person name="Kramer C.G."/>
            <person name="Chang J.H."/>
            <person name="Clarke C.R."/>
        </authorList>
    </citation>
    <scope>NUCLEOTIDE SEQUENCE [LARGE SCALE GENOMIC DNA]</scope>
    <source>
        <strain evidence="1 2">ID09-01A</strain>
    </source>
</reference>
<keyword evidence="2" id="KW-1185">Reference proteome</keyword>
<accession>A0ABU4NUB5</accession>